<sequence length="60" mass="6812">MLQIGQLLILIRYLQFQGSIFSELFSPSSLNPLGFTMKSLSLLIESLFEKSGPLRSFNFL</sequence>
<evidence type="ECO:0000313" key="1">
    <source>
        <dbReference type="EMBL" id="JAD64395.1"/>
    </source>
</evidence>
<proteinExistence type="predicted"/>
<reference evidence="1" key="2">
    <citation type="journal article" date="2015" name="Data Brief">
        <title>Shoot transcriptome of the giant reed, Arundo donax.</title>
        <authorList>
            <person name="Barrero R.A."/>
            <person name="Guerrero F.D."/>
            <person name="Moolhuijzen P."/>
            <person name="Goolsby J.A."/>
            <person name="Tidwell J."/>
            <person name="Bellgard S.E."/>
            <person name="Bellgard M.I."/>
        </authorList>
    </citation>
    <scope>NUCLEOTIDE SEQUENCE</scope>
    <source>
        <tissue evidence="1">Shoot tissue taken approximately 20 cm above the soil surface</tissue>
    </source>
</reference>
<dbReference type="EMBL" id="GBRH01233500">
    <property type="protein sequence ID" value="JAD64395.1"/>
    <property type="molecule type" value="Transcribed_RNA"/>
</dbReference>
<dbReference type="AlphaFoldDB" id="A0A0A9BT91"/>
<accession>A0A0A9BT91</accession>
<organism evidence="1">
    <name type="scientific">Arundo donax</name>
    <name type="common">Giant reed</name>
    <name type="synonym">Donax arundinaceus</name>
    <dbReference type="NCBI Taxonomy" id="35708"/>
    <lineage>
        <taxon>Eukaryota</taxon>
        <taxon>Viridiplantae</taxon>
        <taxon>Streptophyta</taxon>
        <taxon>Embryophyta</taxon>
        <taxon>Tracheophyta</taxon>
        <taxon>Spermatophyta</taxon>
        <taxon>Magnoliopsida</taxon>
        <taxon>Liliopsida</taxon>
        <taxon>Poales</taxon>
        <taxon>Poaceae</taxon>
        <taxon>PACMAD clade</taxon>
        <taxon>Arundinoideae</taxon>
        <taxon>Arundineae</taxon>
        <taxon>Arundo</taxon>
    </lineage>
</organism>
<name>A0A0A9BT91_ARUDO</name>
<protein>
    <submittedName>
        <fullName evidence="1">Uncharacterized protein</fullName>
    </submittedName>
</protein>
<reference evidence="1" key="1">
    <citation type="submission" date="2014-09" db="EMBL/GenBank/DDBJ databases">
        <authorList>
            <person name="Magalhaes I.L.F."/>
            <person name="Oliveira U."/>
            <person name="Santos F.R."/>
            <person name="Vidigal T.H.D.A."/>
            <person name="Brescovit A.D."/>
            <person name="Santos A.J."/>
        </authorList>
    </citation>
    <scope>NUCLEOTIDE SEQUENCE</scope>
    <source>
        <tissue evidence="1">Shoot tissue taken approximately 20 cm above the soil surface</tissue>
    </source>
</reference>